<reference evidence="2 3" key="1">
    <citation type="journal article" date="2019" name="Nat. Plants">
        <title>Stout camphor tree genome fills gaps in understanding of flowering plant genome evolution.</title>
        <authorList>
            <person name="Chaw S.M."/>
            <person name="Liu Y.C."/>
            <person name="Wu Y.W."/>
            <person name="Wang H.Y."/>
            <person name="Lin C.I."/>
            <person name="Wu C.S."/>
            <person name="Ke H.M."/>
            <person name="Chang L.Y."/>
            <person name="Hsu C.Y."/>
            <person name="Yang H.T."/>
            <person name="Sudianto E."/>
            <person name="Hsu M.H."/>
            <person name="Wu K.P."/>
            <person name="Wang L.N."/>
            <person name="Leebens-Mack J.H."/>
            <person name="Tsai I.J."/>
        </authorList>
    </citation>
    <scope>NUCLEOTIDE SEQUENCE [LARGE SCALE GENOMIC DNA]</scope>
    <source>
        <strain evidence="3">cv. Chaw 1501</strain>
        <tissue evidence="2">Young leaves</tissue>
    </source>
</reference>
<sequence>MYYLGCYHQLHWGHFRVDIHNHIYHICREGKKRYCWHMKMVGLLVVVFGVFAFIAFLSMRMMDLRAYHYLLFIIQFKRELQASLYRDDVKAIISTNSFTKLGLPELQLGIIPEFRGSN</sequence>
<dbReference type="AlphaFoldDB" id="A0A3S3P6E4"/>
<evidence type="ECO:0000313" key="3">
    <source>
        <dbReference type="Proteomes" id="UP000283530"/>
    </source>
</evidence>
<dbReference type="EMBL" id="QPKB01000005">
    <property type="protein sequence ID" value="RWR84124.1"/>
    <property type="molecule type" value="Genomic_DNA"/>
</dbReference>
<organism evidence="2 3">
    <name type="scientific">Cinnamomum micranthum f. kanehirae</name>
    <dbReference type="NCBI Taxonomy" id="337451"/>
    <lineage>
        <taxon>Eukaryota</taxon>
        <taxon>Viridiplantae</taxon>
        <taxon>Streptophyta</taxon>
        <taxon>Embryophyta</taxon>
        <taxon>Tracheophyta</taxon>
        <taxon>Spermatophyta</taxon>
        <taxon>Magnoliopsida</taxon>
        <taxon>Magnoliidae</taxon>
        <taxon>Laurales</taxon>
        <taxon>Lauraceae</taxon>
        <taxon>Cinnamomum</taxon>
    </lineage>
</organism>
<name>A0A3S3P6E4_9MAGN</name>
<dbReference type="Proteomes" id="UP000283530">
    <property type="component" value="Unassembled WGS sequence"/>
</dbReference>
<evidence type="ECO:0000313" key="2">
    <source>
        <dbReference type="EMBL" id="RWR84124.1"/>
    </source>
</evidence>
<evidence type="ECO:0000256" key="1">
    <source>
        <dbReference type="SAM" id="Phobius"/>
    </source>
</evidence>
<proteinExistence type="predicted"/>
<keyword evidence="1" id="KW-0812">Transmembrane</keyword>
<keyword evidence="1" id="KW-1133">Transmembrane helix</keyword>
<feature type="transmembrane region" description="Helical" evidence="1">
    <location>
        <begin position="40"/>
        <end position="59"/>
    </location>
</feature>
<comment type="caution">
    <text evidence="2">The sequence shown here is derived from an EMBL/GenBank/DDBJ whole genome shotgun (WGS) entry which is preliminary data.</text>
</comment>
<accession>A0A3S3P6E4</accession>
<gene>
    <name evidence="2" type="ORF">CKAN_01291200</name>
</gene>
<keyword evidence="1" id="KW-0472">Membrane</keyword>
<protein>
    <submittedName>
        <fullName evidence="2">Uncharacterized protein</fullName>
    </submittedName>
</protein>
<keyword evidence="3" id="KW-1185">Reference proteome</keyword>